<dbReference type="InterPro" id="IPR036412">
    <property type="entry name" value="HAD-like_sf"/>
</dbReference>
<accession>A0A346Y3T1</accession>
<dbReference type="Gene3D" id="3.40.50.1000">
    <property type="entry name" value="HAD superfamily/HAD-like"/>
    <property type="match status" value="1"/>
</dbReference>
<evidence type="ECO:0000313" key="1">
    <source>
        <dbReference type="EMBL" id="AXV09128.1"/>
    </source>
</evidence>
<gene>
    <name evidence="1" type="ORF">DVS28_a4463</name>
</gene>
<proteinExistence type="predicted"/>
<name>A0A346Y3T1_9ACTN</name>
<dbReference type="GO" id="GO:0000287">
    <property type="term" value="F:magnesium ion binding"/>
    <property type="evidence" value="ECO:0007669"/>
    <property type="project" value="TreeGrafter"/>
</dbReference>
<dbReference type="AlphaFoldDB" id="A0A346Y3T1"/>
<dbReference type="EMBL" id="CP031165">
    <property type="protein sequence ID" value="AXV09128.1"/>
    <property type="molecule type" value="Genomic_DNA"/>
</dbReference>
<protein>
    <submittedName>
        <fullName evidence="1">Hydrolase (HAD superfamily)</fullName>
    </submittedName>
</protein>
<dbReference type="Gene3D" id="3.30.1240.10">
    <property type="match status" value="1"/>
</dbReference>
<dbReference type="InterPro" id="IPR023214">
    <property type="entry name" value="HAD_sf"/>
</dbReference>
<dbReference type="PANTHER" id="PTHR10000">
    <property type="entry name" value="PHOSPHOSERINE PHOSPHATASE"/>
    <property type="match status" value="1"/>
</dbReference>
<dbReference type="KEGG" id="euz:DVS28_a4463"/>
<dbReference type="OrthoDB" id="3180855at2"/>
<dbReference type="GO" id="GO:0016791">
    <property type="term" value="F:phosphatase activity"/>
    <property type="evidence" value="ECO:0007669"/>
    <property type="project" value="TreeGrafter"/>
</dbReference>
<evidence type="ECO:0000313" key="2">
    <source>
        <dbReference type="Proteomes" id="UP000264006"/>
    </source>
</evidence>
<dbReference type="Pfam" id="PF08282">
    <property type="entry name" value="Hydrolase_3"/>
    <property type="match status" value="2"/>
</dbReference>
<dbReference type="Proteomes" id="UP000264006">
    <property type="component" value="Chromosome"/>
</dbReference>
<keyword evidence="2" id="KW-1185">Reference proteome</keyword>
<dbReference type="SUPFAM" id="SSF56784">
    <property type="entry name" value="HAD-like"/>
    <property type="match status" value="1"/>
</dbReference>
<reference evidence="1 2" key="1">
    <citation type="submission" date="2018-09" db="EMBL/GenBank/DDBJ databases">
        <title>Complete genome sequence of Euzebya sp. DY32-46 isolated from seawater of Pacific Ocean.</title>
        <authorList>
            <person name="Xu L."/>
            <person name="Wu Y.-H."/>
            <person name="Xu X.-W."/>
        </authorList>
    </citation>
    <scope>NUCLEOTIDE SEQUENCE [LARGE SCALE GENOMIC DNA]</scope>
    <source>
        <strain evidence="1 2">DY32-46</strain>
    </source>
</reference>
<keyword evidence="1" id="KW-0378">Hydrolase</keyword>
<sequence>MTAPRPKTVGSKRPAGIVTDLDGTFWYDDGEVHPATLAAFAELRRRDVPMLFATGRRGRSASHRLARHGLLGPAVLLAGAVGTDLHTGQEWHRQAFAPEAGQRVLDAFLAEGLSPVVHVSLPDIDAVIAPDCPTSDRHRAQFDMATVPTDPHEPVAAGVAVGFGLLSLTGERGLAAHRVATAIADDATVTCGLDTTFGGITVLAAPVGVNKVTGISRWATAQGLTADDLLAVGDGENDLDMLAWAGHTVAVEGSVANGIATDHVIDVPERGGWVGLLELLG</sequence>
<dbReference type="GO" id="GO:0005829">
    <property type="term" value="C:cytosol"/>
    <property type="evidence" value="ECO:0007669"/>
    <property type="project" value="TreeGrafter"/>
</dbReference>
<organism evidence="1 2">
    <name type="scientific">Euzebya pacifica</name>
    <dbReference type="NCBI Taxonomy" id="1608957"/>
    <lineage>
        <taxon>Bacteria</taxon>
        <taxon>Bacillati</taxon>
        <taxon>Actinomycetota</taxon>
        <taxon>Nitriliruptoria</taxon>
        <taxon>Euzebyales</taxon>
    </lineage>
</organism>
<dbReference type="RefSeq" id="WP_114593363.1">
    <property type="nucleotide sequence ID" value="NZ_CP031165.1"/>
</dbReference>
<dbReference type="PANTHER" id="PTHR10000:SF8">
    <property type="entry name" value="HAD SUPERFAMILY HYDROLASE-LIKE, TYPE 3"/>
    <property type="match status" value="1"/>
</dbReference>